<dbReference type="EMBL" id="JAMSHJ010000001">
    <property type="protein sequence ID" value="KAI5442371.1"/>
    <property type="molecule type" value="Genomic_DNA"/>
</dbReference>
<sequence length="197" mass="22363">MFLSTNLQKHKEEERHMDENLNGISSSKTTSHKIRNKENEPINKRFNTIDDGEVDLIECSGKYCKSCITGLVTDCVALCCCPCIVLHCFALAFIKAPWVMGRKCLGLRSKNKNKKKKCCHKKKCKKGLKDVDDVVLEGENENGLNVGWPASPMDNVHVNVGFEAEKVWHELYQIGHLDFGRISFSNREGILVFFSNR</sequence>
<feature type="compositionally biased region" description="Basic and acidic residues" evidence="1">
    <location>
        <begin position="9"/>
        <end position="19"/>
    </location>
</feature>
<keyword evidence="3" id="KW-1185">Reference proteome</keyword>
<gene>
    <name evidence="2" type="ORF">KIW84_011444</name>
</gene>
<feature type="region of interest" description="Disordered" evidence="1">
    <location>
        <begin position="1"/>
        <end position="37"/>
    </location>
</feature>
<dbReference type="Proteomes" id="UP001058974">
    <property type="component" value="Chromosome 1"/>
</dbReference>
<accession>A0A9D5BEY7</accession>
<dbReference type="PANTHER" id="PTHR33264:SF6">
    <property type="entry name" value="OS01G0638800 PROTEIN"/>
    <property type="match status" value="1"/>
</dbReference>
<dbReference type="AlphaFoldDB" id="A0A9D5BEY7"/>
<dbReference type="Gramene" id="Psat01G0144400-T1">
    <property type="protein sequence ID" value="KAI5442371.1"/>
    <property type="gene ID" value="KIW84_011444"/>
</dbReference>
<protein>
    <submittedName>
        <fullName evidence="2">Uncharacterized protein</fullName>
    </submittedName>
</protein>
<reference evidence="2 3" key="1">
    <citation type="journal article" date="2022" name="Nat. Genet.">
        <title>Improved pea reference genome and pan-genome highlight genomic features and evolutionary characteristics.</title>
        <authorList>
            <person name="Yang T."/>
            <person name="Liu R."/>
            <person name="Luo Y."/>
            <person name="Hu S."/>
            <person name="Wang D."/>
            <person name="Wang C."/>
            <person name="Pandey M.K."/>
            <person name="Ge S."/>
            <person name="Xu Q."/>
            <person name="Li N."/>
            <person name="Li G."/>
            <person name="Huang Y."/>
            <person name="Saxena R.K."/>
            <person name="Ji Y."/>
            <person name="Li M."/>
            <person name="Yan X."/>
            <person name="He Y."/>
            <person name="Liu Y."/>
            <person name="Wang X."/>
            <person name="Xiang C."/>
            <person name="Varshney R.K."/>
            <person name="Ding H."/>
            <person name="Gao S."/>
            <person name="Zong X."/>
        </authorList>
    </citation>
    <scope>NUCLEOTIDE SEQUENCE [LARGE SCALE GENOMIC DNA]</scope>
    <source>
        <strain evidence="2 3">cv. Zhongwan 6</strain>
    </source>
</reference>
<proteinExistence type="predicted"/>
<evidence type="ECO:0000313" key="2">
    <source>
        <dbReference type="EMBL" id="KAI5442371.1"/>
    </source>
</evidence>
<dbReference type="PANTHER" id="PTHR33264">
    <property type="entry name" value="EXPRESSED PROTEIN"/>
    <property type="match status" value="1"/>
</dbReference>
<comment type="caution">
    <text evidence="2">The sequence shown here is derived from an EMBL/GenBank/DDBJ whole genome shotgun (WGS) entry which is preliminary data.</text>
</comment>
<evidence type="ECO:0000313" key="3">
    <source>
        <dbReference type="Proteomes" id="UP001058974"/>
    </source>
</evidence>
<evidence type="ECO:0000256" key="1">
    <source>
        <dbReference type="SAM" id="MobiDB-lite"/>
    </source>
</evidence>
<name>A0A9D5BEY7_PEA</name>
<organism evidence="2 3">
    <name type="scientific">Pisum sativum</name>
    <name type="common">Garden pea</name>
    <name type="synonym">Lathyrus oleraceus</name>
    <dbReference type="NCBI Taxonomy" id="3888"/>
    <lineage>
        <taxon>Eukaryota</taxon>
        <taxon>Viridiplantae</taxon>
        <taxon>Streptophyta</taxon>
        <taxon>Embryophyta</taxon>
        <taxon>Tracheophyta</taxon>
        <taxon>Spermatophyta</taxon>
        <taxon>Magnoliopsida</taxon>
        <taxon>eudicotyledons</taxon>
        <taxon>Gunneridae</taxon>
        <taxon>Pentapetalae</taxon>
        <taxon>rosids</taxon>
        <taxon>fabids</taxon>
        <taxon>Fabales</taxon>
        <taxon>Fabaceae</taxon>
        <taxon>Papilionoideae</taxon>
        <taxon>50 kb inversion clade</taxon>
        <taxon>NPAAA clade</taxon>
        <taxon>Hologalegina</taxon>
        <taxon>IRL clade</taxon>
        <taxon>Fabeae</taxon>
        <taxon>Lathyrus</taxon>
    </lineage>
</organism>